<dbReference type="Proteomes" id="UP001227101">
    <property type="component" value="Chromosome"/>
</dbReference>
<evidence type="ECO:0008006" key="5">
    <source>
        <dbReference type="Google" id="ProtNLM"/>
    </source>
</evidence>
<dbReference type="InterPro" id="IPR006311">
    <property type="entry name" value="TAT_signal"/>
</dbReference>
<evidence type="ECO:0000256" key="2">
    <source>
        <dbReference type="SAM" id="SignalP"/>
    </source>
</evidence>
<keyword evidence="4" id="KW-1185">Reference proteome</keyword>
<gene>
    <name evidence="3" type="ORF">QP939_09725</name>
</gene>
<proteinExistence type="predicted"/>
<dbReference type="RefSeq" id="WP_285456299.1">
    <property type="nucleotide sequence ID" value="NZ_CP127173.1"/>
</dbReference>
<feature type="compositionally biased region" description="Low complexity" evidence="1">
    <location>
        <begin position="83"/>
        <end position="102"/>
    </location>
</feature>
<protein>
    <recommendedName>
        <fullName evidence="5">Secreted protein</fullName>
    </recommendedName>
</protein>
<accession>A0ABY8XTI0</accession>
<name>A0ABY8XTI0_9PSEU</name>
<sequence>MRNTIARRAALAGALLVAGLTAAAAPAQAEPQPGVANIGSAEFTKNGTTIKVPTQGHCSVEGPTSATAQVVTKTGITFGGGTSSCTTTVTDPNTDATSTTSTATGKNFELSALVSVGGPRVKLSTFTVKCTATQTQTNANWSYGGMSGIPNPPSPVPVGYVSPIKKSNGTVLANAVFNIQNLPGDGSIGLTMLRIDFLPASGITGKVVLGHTSCSPTP</sequence>
<reference evidence="3 4" key="1">
    <citation type="submission" date="2023-06" db="EMBL/GenBank/DDBJ databases">
        <authorList>
            <person name="Oyuntsetseg B."/>
            <person name="Kim S.B."/>
        </authorList>
    </citation>
    <scope>NUCLEOTIDE SEQUENCE [LARGE SCALE GENOMIC DNA]</scope>
    <source>
        <strain evidence="3 4">2-2</strain>
    </source>
</reference>
<feature type="chain" id="PRO_5046212305" description="Secreted protein" evidence="2">
    <location>
        <begin position="30"/>
        <end position="218"/>
    </location>
</feature>
<dbReference type="PROSITE" id="PS51318">
    <property type="entry name" value="TAT"/>
    <property type="match status" value="1"/>
</dbReference>
<evidence type="ECO:0000313" key="4">
    <source>
        <dbReference type="Proteomes" id="UP001227101"/>
    </source>
</evidence>
<organism evidence="3 4">
    <name type="scientific">Amycolatopsis nalaikhensis</name>
    <dbReference type="NCBI Taxonomy" id="715472"/>
    <lineage>
        <taxon>Bacteria</taxon>
        <taxon>Bacillati</taxon>
        <taxon>Actinomycetota</taxon>
        <taxon>Actinomycetes</taxon>
        <taxon>Pseudonocardiales</taxon>
        <taxon>Pseudonocardiaceae</taxon>
        <taxon>Amycolatopsis</taxon>
    </lineage>
</organism>
<dbReference type="EMBL" id="CP127173">
    <property type="protein sequence ID" value="WIV58876.1"/>
    <property type="molecule type" value="Genomic_DNA"/>
</dbReference>
<evidence type="ECO:0000313" key="3">
    <source>
        <dbReference type="EMBL" id="WIV58876.1"/>
    </source>
</evidence>
<feature type="signal peptide" evidence="2">
    <location>
        <begin position="1"/>
        <end position="29"/>
    </location>
</feature>
<keyword evidence="2" id="KW-0732">Signal</keyword>
<feature type="region of interest" description="Disordered" evidence="1">
    <location>
        <begin position="81"/>
        <end position="102"/>
    </location>
</feature>
<evidence type="ECO:0000256" key="1">
    <source>
        <dbReference type="SAM" id="MobiDB-lite"/>
    </source>
</evidence>